<gene>
    <name evidence="10" type="ORF">MTP13_00425</name>
</gene>
<evidence type="ECO:0000256" key="6">
    <source>
        <dbReference type="ARBA" id="ARBA00023136"/>
    </source>
</evidence>
<keyword evidence="3 7" id="KW-0813">Transport</keyword>
<dbReference type="EMBL" id="CP094533">
    <property type="protein sequence ID" value="UOE26277.1"/>
    <property type="molecule type" value="Genomic_DNA"/>
</dbReference>
<dbReference type="RefSeq" id="WP_243569109.1">
    <property type="nucleotide sequence ID" value="NZ_BAAARD010000005.1"/>
</dbReference>
<feature type="transmembrane region" description="Helical" evidence="9">
    <location>
        <begin position="389"/>
        <end position="412"/>
    </location>
</feature>
<dbReference type="Proteomes" id="UP000831304">
    <property type="component" value="Chromosome"/>
</dbReference>
<dbReference type="InterPro" id="IPR001248">
    <property type="entry name" value="Pur-cyt_permease"/>
</dbReference>
<evidence type="ECO:0000256" key="3">
    <source>
        <dbReference type="ARBA" id="ARBA00022448"/>
    </source>
</evidence>
<dbReference type="InterPro" id="IPR026030">
    <property type="entry name" value="Pur-cyt_permease_Fcy2/21/22"/>
</dbReference>
<evidence type="ECO:0000313" key="10">
    <source>
        <dbReference type="EMBL" id="UOE26277.1"/>
    </source>
</evidence>
<feature type="transmembrane region" description="Helical" evidence="9">
    <location>
        <begin position="169"/>
        <end position="188"/>
    </location>
</feature>
<evidence type="ECO:0000256" key="4">
    <source>
        <dbReference type="ARBA" id="ARBA00022692"/>
    </source>
</evidence>
<feature type="transmembrane region" description="Helical" evidence="9">
    <location>
        <begin position="32"/>
        <end position="53"/>
    </location>
</feature>
<reference evidence="10 11" key="1">
    <citation type="submission" date="2022-03" db="EMBL/GenBank/DDBJ databases">
        <title>Agromyces sp. isolated from the gut of P. brevitarsis seulensis larvae.</title>
        <authorList>
            <person name="Won M."/>
            <person name="Kwon S.-W."/>
        </authorList>
    </citation>
    <scope>NUCLEOTIDE SEQUENCE [LARGE SCALE GENOMIC DNA]</scope>
    <source>
        <strain evidence="10 11">KACC 16215</strain>
    </source>
</reference>
<keyword evidence="11" id="KW-1185">Reference proteome</keyword>
<name>A0ABY4ASW7_9MICO</name>
<feature type="region of interest" description="Disordered" evidence="8">
    <location>
        <begin position="485"/>
        <end position="505"/>
    </location>
</feature>
<feature type="transmembrane region" description="Helical" evidence="9">
    <location>
        <begin position="321"/>
        <end position="342"/>
    </location>
</feature>
<evidence type="ECO:0000313" key="11">
    <source>
        <dbReference type="Proteomes" id="UP000831304"/>
    </source>
</evidence>
<comment type="similarity">
    <text evidence="2 7">Belongs to the purine-cytosine permease (2.A.39) family.</text>
</comment>
<keyword evidence="4 9" id="KW-0812">Transmembrane</keyword>
<feature type="transmembrane region" description="Helical" evidence="9">
    <location>
        <begin position="208"/>
        <end position="225"/>
    </location>
</feature>
<keyword evidence="6 7" id="KW-0472">Membrane</keyword>
<feature type="transmembrane region" description="Helical" evidence="9">
    <location>
        <begin position="348"/>
        <end position="369"/>
    </location>
</feature>
<evidence type="ECO:0000256" key="9">
    <source>
        <dbReference type="SAM" id="Phobius"/>
    </source>
</evidence>
<dbReference type="PIRSF" id="PIRSF002744">
    <property type="entry name" value="Pur-cyt_permease"/>
    <property type="match status" value="1"/>
</dbReference>
<evidence type="ECO:0000256" key="5">
    <source>
        <dbReference type="ARBA" id="ARBA00022989"/>
    </source>
</evidence>
<feature type="transmembrane region" description="Helical" evidence="9">
    <location>
        <begin position="237"/>
        <end position="265"/>
    </location>
</feature>
<comment type="subcellular location">
    <subcellularLocation>
        <location evidence="1">Membrane</location>
        <topology evidence="1">Multi-pass membrane protein</topology>
    </subcellularLocation>
</comment>
<evidence type="ECO:0000256" key="7">
    <source>
        <dbReference type="PIRNR" id="PIRNR002744"/>
    </source>
</evidence>
<feature type="transmembrane region" description="Helical" evidence="9">
    <location>
        <begin position="102"/>
        <end position="125"/>
    </location>
</feature>
<feature type="transmembrane region" description="Helical" evidence="9">
    <location>
        <begin position="59"/>
        <end position="81"/>
    </location>
</feature>
<evidence type="ECO:0000256" key="2">
    <source>
        <dbReference type="ARBA" id="ARBA00008974"/>
    </source>
</evidence>
<keyword evidence="5 9" id="KW-1133">Transmembrane helix</keyword>
<accession>A0ABY4ASW7</accession>
<feature type="transmembrane region" description="Helical" evidence="9">
    <location>
        <begin position="137"/>
        <end position="157"/>
    </location>
</feature>
<feature type="compositionally biased region" description="Low complexity" evidence="8">
    <location>
        <begin position="488"/>
        <end position="497"/>
    </location>
</feature>
<organism evidence="10 11">
    <name type="scientific">Agromyces soli</name>
    <dbReference type="NCBI Taxonomy" id="659012"/>
    <lineage>
        <taxon>Bacteria</taxon>
        <taxon>Bacillati</taxon>
        <taxon>Actinomycetota</taxon>
        <taxon>Actinomycetes</taxon>
        <taxon>Micrococcales</taxon>
        <taxon>Microbacteriaceae</taxon>
        <taxon>Agromyces</taxon>
    </lineage>
</organism>
<sequence>MSLYRRLDRRLAAQSDTSGPVRGTLSTPRIGMIWLAANLVVTTLLTGTLFVPGVEYGTAITMIVAGTVAGAVVLTLIGNIGTRTGLPTMALARGAFGTRGGFLPMAANLVILMGWSWVQAMLAGVTVDALVSSLTGFSNPILFSVLCQTIVVLLAIFGHEGIAKVEPWLAVLMLAIIAWIFVIAFTSFAPGDYFAIPADPSIGQTPAIVLDIVVATAVSWTVLSADFNRLAATSRAGFLGAGLGYTLSTVIAMTLGATAIGYVILSGGEPLAFDPGVLVAAFGAPIAIVIFVSVMATNSMVVYGMTTSIVHAAAGRAKLRFLPTALVVGAISILGATWLALLDQFTNFLIVIGAFFVPVFAIMIVDYYLVKRASYTVDLLRRRGGRYWYLGGVNWIAVGAWAIGATASYLWVYVWPSPVGATIPAFVVTFTIYLLAMLPERARTRREASVHLADAVAQADTTGIQAMDEAVLGDAERAIEARRRAKAAAHAEGGADASTGTGRDA</sequence>
<feature type="transmembrane region" description="Helical" evidence="9">
    <location>
        <begin position="418"/>
        <end position="436"/>
    </location>
</feature>
<proteinExistence type="inferred from homology"/>
<dbReference type="InterPro" id="IPR030191">
    <property type="entry name" value="CodB"/>
</dbReference>
<evidence type="ECO:0000256" key="1">
    <source>
        <dbReference type="ARBA" id="ARBA00004141"/>
    </source>
</evidence>
<dbReference type="Gene3D" id="1.10.4160.10">
    <property type="entry name" value="Hydantoin permease"/>
    <property type="match status" value="1"/>
</dbReference>
<dbReference type="PANTHER" id="PTHR30569:SF0">
    <property type="entry name" value="CYTOSINE PERMEASE"/>
    <property type="match status" value="1"/>
</dbReference>
<protein>
    <submittedName>
        <fullName evidence="10">Cytosine permease</fullName>
    </submittedName>
</protein>
<feature type="transmembrane region" description="Helical" evidence="9">
    <location>
        <begin position="277"/>
        <end position="301"/>
    </location>
</feature>
<dbReference type="Pfam" id="PF02133">
    <property type="entry name" value="Transp_cyt_pur"/>
    <property type="match status" value="1"/>
</dbReference>
<dbReference type="PANTHER" id="PTHR30569">
    <property type="entry name" value="CYTOSINE TRANSPORTER CODB"/>
    <property type="match status" value="1"/>
</dbReference>
<evidence type="ECO:0000256" key="8">
    <source>
        <dbReference type="SAM" id="MobiDB-lite"/>
    </source>
</evidence>